<dbReference type="PANTHER" id="PTHR21083">
    <property type="entry name" value="TWISTER"/>
    <property type="match status" value="1"/>
</dbReference>
<dbReference type="InterPro" id="IPR041442">
    <property type="entry name" value="PIH1D1/2/3_CS-like"/>
</dbReference>
<dbReference type="Ensembl" id="ENSDCDT00010013267.1">
    <property type="protein sequence ID" value="ENSDCDP00010012641.1"/>
    <property type="gene ID" value="ENSDCDG00010005693.1"/>
</dbReference>
<gene>
    <name evidence="4" type="primary">dnaaf6</name>
</gene>
<organism evidence="4 5">
    <name type="scientific">Denticeps clupeoides</name>
    <name type="common">denticle herring</name>
    <dbReference type="NCBI Taxonomy" id="299321"/>
    <lineage>
        <taxon>Eukaryota</taxon>
        <taxon>Metazoa</taxon>
        <taxon>Chordata</taxon>
        <taxon>Craniata</taxon>
        <taxon>Vertebrata</taxon>
        <taxon>Euteleostomi</taxon>
        <taxon>Actinopterygii</taxon>
        <taxon>Neopterygii</taxon>
        <taxon>Teleostei</taxon>
        <taxon>Clupei</taxon>
        <taxon>Clupeiformes</taxon>
        <taxon>Denticipitoidei</taxon>
        <taxon>Denticipitidae</taxon>
        <taxon>Denticeps</taxon>
    </lineage>
</organism>
<evidence type="ECO:0000256" key="1">
    <source>
        <dbReference type="ARBA" id="ARBA00008511"/>
    </source>
</evidence>
<name>A0AAY4AYU8_9TELE</name>
<feature type="region of interest" description="Disordered" evidence="2">
    <location>
        <begin position="14"/>
        <end position="63"/>
    </location>
</feature>
<dbReference type="SUPFAM" id="SSF49764">
    <property type="entry name" value="HSP20-like chaperones"/>
    <property type="match status" value="1"/>
</dbReference>
<dbReference type="GO" id="GO:0030317">
    <property type="term" value="P:flagellated sperm motility"/>
    <property type="evidence" value="ECO:0007669"/>
    <property type="project" value="TreeGrafter"/>
</dbReference>
<dbReference type="GO" id="GO:0005737">
    <property type="term" value="C:cytoplasm"/>
    <property type="evidence" value="ECO:0007669"/>
    <property type="project" value="TreeGrafter"/>
</dbReference>
<reference evidence="4" key="3">
    <citation type="submission" date="2025-09" db="UniProtKB">
        <authorList>
            <consortium name="Ensembl"/>
        </authorList>
    </citation>
    <scope>IDENTIFICATION</scope>
</reference>
<keyword evidence="5" id="KW-1185">Reference proteome</keyword>
<evidence type="ECO:0000259" key="3">
    <source>
        <dbReference type="Pfam" id="PF18201"/>
    </source>
</evidence>
<dbReference type="GO" id="GO:0045505">
    <property type="term" value="F:dynein intermediate chain binding"/>
    <property type="evidence" value="ECO:0007669"/>
    <property type="project" value="TreeGrafter"/>
</dbReference>
<evidence type="ECO:0000313" key="4">
    <source>
        <dbReference type="Ensembl" id="ENSDCDP00010012641.1"/>
    </source>
</evidence>
<reference evidence="4 5" key="1">
    <citation type="submission" date="2020-06" db="EMBL/GenBank/DDBJ databases">
        <authorList>
            <consortium name="Wellcome Sanger Institute Data Sharing"/>
        </authorList>
    </citation>
    <scope>NUCLEOTIDE SEQUENCE [LARGE SCALE GENOMIC DNA]</scope>
</reference>
<dbReference type="InterPro" id="IPR008978">
    <property type="entry name" value="HSP20-like_chaperone"/>
</dbReference>
<evidence type="ECO:0000313" key="5">
    <source>
        <dbReference type="Proteomes" id="UP000694580"/>
    </source>
</evidence>
<dbReference type="Pfam" id="PF18201">
    <property type="entry name" value="PIH1_CS"/>
    <property type="match status" value="1"/>
</dbReference>
<comment type="similarity">
    <text evidence="1">Belongs to the PIH1 family.</text>
</comment>
<dbReference type="GeneTree" id="ENSGT00390000015219"/>
<feature type="domain" description="PIH1D1/2/3 CS-like" evidence="3">
    <location>
        <begin position="81"/>
        <end position="176"/>
    </location>
</feature>
<evidence type="ECO:0000256" key="2">
    <source>
        <dbReference type="SAM" id="MobiDB-lite"/>
    </source>
</evidence>
<reference evidence="4" key="2">
    <citation type="submission" date="2025-08" db="UniProtKB">
        <authorList>
            <consortium name="Ensembl"/>
        </authorList>
    </citation>
    <scope>IDENTIFICATION</scope>
</reference>
<dbReference type="GO" id="GO:0070286">
    <property type="term" value="P:axonemal dynein complex assembly"/>
    <property type="evidence" value="ECO:0007669"/>
    <property type="project" value="InterPro"/>
</dbReference>
<dbReference type="Proteomes" id="UP000694580">
    <property type="component" value="Chromosome 4"/>
</dbReference>
<dbReference type="GO" id="GO:0051087">
    <property type="term" value="F:protein-folding chaperone binding"/>
    <property type="evidence" value="ECO:0007669"/>
    <property type="project" value="InterPro"/>
</dbReference>
<protein>
    <recommendedName>
        <fullName evidence="3">PIH1D1/2/3 CS-like domain-containing protein</fullName>
    </recommendedName>
</protein>
<sequence length="186" mass="20588">MSELSSFQTLQALSDLLTPPCDSDEDDNVRPSARMGPGHIGPPAVAEKGSNTQKRGNKNIWEDGEVVEGAEFDDLSDPRPQPEYDVILKQSVGTEDLFLGMSRKDPSSMCCESILVKVKLPETKASEVVLDVKETFLDLRTPKFKLGFHLPHAVHHEDGKAKFFSEQGELVITLPMNRPMDDVNLP</sequence>
<dbReference type="AlphaFoldDB" id="A0AAY4AYU8"/>
<dbReference type="InterPro" id="IPR026697">
    <property type="entry name" value="DNAAF6"/>
</dbReference>
<dbReference type="CDD" id="cd00298">
    <property type="entry name" value="ACD_sHsps_p23-like"/>
    <property type="match status" value="1"/>
</dbReference>
<accession>A0AAY4AYU8</accession>
<proteinExistence type="inferred from homology"/>
<dbReference type="PANTHER" id="PTHR21083:SF0">
    <property type="entry name" value="DYNEIN AXONEMAL ASSEMBLY FACTOR 6"/>
    <property type="match status" value="1"/>
</dbReference>